<evidence type="ECO:0000313" key="5">
    <source>
        <dbReference type="Proteomes" id="UP001489004"/>
    </source>
</evidence>
<evidence type="ECO:0000256" key="1">
    <source>
        <dbReference type="PROSITE-ProRule" id="PRU00094"/>
    </source>
</evidence>
<feature type="compositionally biased region" description="Basic residues" evidence="2">
    <location>
        <begin position="11"/>
        <end position="20"/>
    </location>
</feature>
<dbReference type="Proteomes" id="UP001489004">
    <property type="component" value="Unassembled WGS sequence"/>
</dbReference>
<name>A0AAW1Q4E4_9CHLO</name>
<comment type="caution">
    <text evidence="4">The sequence shown here is derived from an EMBL/GenBank/DDBJ whole genome shotgun (WGS) entry which is preliminary data.</text>
</comment>
<keyword evidence="1" id="KW-0863">Zinc-finger</keyword>
<keyword evidence="5" id="KW-1185">Reference proteome</keyword>
<dbReference type="InterPro" id="IPR000679">
    <property type="entry name" value="Znf_GATA"/>
</dbReference>
<evidence type="ECO:0000313" key="4">
    <source>
        <dbReference type="EMBL" id="KAK9816849.1"/>
    </source>
</evidence>
<keyword evidence="1" id="KW-0479">Metal-binding</keyword>
<dbReference type="SUPFAM" id="SSF57716">
    <property type="entry name" value="Glucocorticoid receptor-like (DNA-binding domain)"/>
    <property type="match status" value="1"/>
</dbReference>
<keyword evidence="1" id="KW-0862">Zinc</keyword>
<dbReference type="Pfam" id="PF00320">
    <property type="entry name" value="GATA"/>
    <property type="match status" value="1"/>
</dbReference>
<dbReference type="GO" id="GO:0006355">
    <property type="term" value="P:regulation of DNA-templated transcription"/>
    <property type="evidence" value="ECO:0007669"/>
    <property type="project" value="InterPro"/>
</dbReference>
<dbReference type="Gene3D" id="3.30.50.10">
    <property type="entry name" value="Erythroid Transcription Factor GATA-1, subunit A"/>
    <property type="match status" value="1"/>
</dbReference>
<evidence type="ECO:0000256" key="2">
    <source>
        <dbReference type="SAM" id="MobiDB-lite"/>
    </source>
</evidence>
<dbReference type="SMART" id="SM00401">
    <property type="entry name" value="ZnF_GATA"/>
    <property type="match status" value="1"/>
</dbReference>
<dbReference type="GO" id="GO:0043565">
    <property type="term" value="F:sequence-specific DNA binding"/>
    <property type="evidence" value="ECO:0007669"/>
    <property type="project" value="InterPro"/>
</dbReference>
<accession>A0AAW1Q4E4</accession>
<feature type="region of interest" description="Disordered" evidence="2">
    <location>
        <begin position="1"/>
        <end position="20"/>
    </location>
</feature>
<proteinExistence type="predicted"/>
<evidence type="ECO:0000259" key="3">
    <source>
        <dbReference type="PROSITE" id="PS50114"/>
    </source>
</evidence>
<dbReference type="InterPro" id="IPR013088">
    <property type="entry name" value="Znf_NHR/GATA"/>
</dbReference>
<reference evidence="4 5" key="1">
    <citation type="journal article" date="2024" name="Nat. Commun.">
        <title>Phylogenomics reveals the evolutionary origins of lichenization in chlorophyte algae.</title>
        <authorList>
            <person name="Puginier C."/>
            <person name="Libourel C."/>
            <person name="Otte J."/>
            <person name="Skaloud P."/>
            <person name="Haon M."/>
            <person name="Grisel S."/>
            <person name="Petersen M."/>
            <person name="Berrin J.G."/>
            <person name="Delaux P.M."/>
            <person name="Dal Grande F."/>
            <person name="Keller J."/>
        </authorList>
    </citation>
    <scope>NUCLEOTIDE SEQUENCE [LARGE SCALE GENOMIC DNA]</scope>
    <source>
        <strain evidence="4 5">SAG 2043</strain>
    </source>
</reference>
<sequence>MAMAAQVAPRARPRSLPKRRGRTELHGPCCHCSVTESPQWRKGPKCKPVLCNACGTRFLRTRALGKVTKGGMGPKKGMSDLSPDTTSGLPAAVAAYASSSSQADCEPVILPGGAPDAALPTDAGTFAQPARDAGHDSRPDMVCDMQDADASQASMKAAWLAGYMEDVH</sequence>
<gene>
    <name evidence="4" type="ORF">WJX72_006070</name>
</gene>
<organism evidence="4 5">
    <name type="scientific">[Myrmecia] bisecta</name>
    <dbReference type="NCBI Taxonomy" id="41462"/>
    <lineage>
        <taxon>Eukaryota</taxon>
        <taxon>Viridiplantae</taxon>
        <taxon>Chlorophyta</taxon>
        <taxon>core chlorophytes</taxon>
        <taxon>Trebouxiophyceae</taxon>
        <taxon>Trebouxiales</taxon>
        <taxon>Trebouxiaceae</taxon>
        <taxon>Myrmecia</taxon>
    </lineage>
</organism>
<protein>
    <recommendedName>
        <fullName evidence="3">GATA-type domain-containing protein</fullName>
    </recommendedName>
</protein>
<feature type="domain" description="GATA-type" evidence="3">
    <location>
        <begin position="29"/>
        <end position="55"/>
    </location>
</feature>
<dbReference type="EMBL" id="JALJOR010000005">
    <property type="protein sequence ID" value="KAK9816849.1"/>
    <property type="molecule type" value="Genomic_DNA"/>
</dbReference>
<dbReference type="CDD" id="cd00202">
    <property type="entry name" value="ZnF_GATA"/>
    <property type="match status" value="1"/>
</dbReference>
<dbReference type="PROSITE" id="PS50114">
    <property type="entry name" value="GATA_ZN_FINGER_2"/>
    <property type="match status" value="1"/>
</dbReference>
<dbReference type="AlphaFoldDB" id="A0AAW1Q4E4"/>
<dbReference type="GO" id="GO:0008270">
    <property type="term" value="F:zinc ion binding"/>
    <property type="evidence" value="ECO:0007669"/>
    <property type="project" value="UniProtKB-KW"/>
</dbReference>